<accession>A0A7R7XN44</accession>
<dbReference type="GeneID" id="64974597"/>
<evidence type="ECO:0000313" key="2">
    <source>
        <dbReference type="Proteomes" id="UP000654913"/>
    </source>
</evidence>
<dbReference type="AlphaFoldDB" id="A0A7R7XN44"/>
<protein>
    <submittedName>
        <fullName evidence="1">Uncharacterized protein</fullName>
    </submittedName>
</protein>
<reference evidence="1" key="2">
    <citation type="submission" date="2021-02" db="EMBL/GenBank/DDBJ databases">
        <title>Aspergillus puulaauensis MK2 genome sequence.</title>
        <authorList>
            <person name="Futagami T."/>
            <person name="Mori K."/>
            <person name="Kadooka C."/>
            <person name="Tanaka T."/>
        </authorList>
    </citation>
    <scope>NUCLEOTIDE SEQUENCE</scope>
    <source>
        <strain evidence="1">MK2</strain>
    </source>
</reference>
<keyword evidence="2" id="KW-1185">Reference proteome</keyword>
<reference evidence="1" key="1">
    <citation type="submission" date="2021-01" db="EMBL/GenBank/DDBJ databases">
        <authorList>
            <consortium name="Aspergillus puulaauensis MK2 genome sequencing consortium"/>
            <person name="Kazuki M."/>
            <person name="Futagami T."/>
        </authorList>
    </citation>
    <scope>NUCLEOTIDE SEQUENCE</scope>
    <source>
        <strain evidence="1">MK2</strain>
    </source>
</reference>
<evidence type="ECO:0000313" key="1">
    <source>
        <dbReference type="EMBL" id="BCS24592.1"/>
    </source>
</evidence>
<organism evidence="1 2">
    <name type="scientific">Aspergillus puulaauensis</name>
    <dbReference type="NCBI Taxonomy" id="1220207"/>
    <lineage>
        <taxon>Eukaryota</taxon>
        <taxon>Fungi</taxon>
        <taxon>Dikarya</taxon>
        <taxon>Ascomycota</taxon>
        <taxon>Pezizomycotina</taxon>
        <taxon>Eurotiomycetes</taxon>
        <taxon>Eurotiomycetidae</taxon>
        <taxon>Eurotiales</taxon>
        <taxon>Aspergillaceae</taxon>
        <taxon>Aspergillus</taxon>
    </lineage>
</organism>
<dbReference type="Proteomes" id="UP000654913">
    <property type="component" value="Chromosome 4"/>
</dbReference>
<sequence>MIERRTINISADPCVSELGQGNWGKQPKVIDVKPMAFPSNLGVDDCAMTGSDAHHLFVIGLHVHLKNQDQKGLSWRRADSSTDNRANSTFGPEVGLHLQLSLQTSTVLCISGAL</sequence>
<name>A0A7R7XN44_9EURO</name>
<proteinExistence type="predicted"/>
<dbReference type="RefSeq" id="XP_041556786.1">
    <property type="nucleotide sequence ID" value="XM_041704175.1"/>
</dbReference>
<dbReference type="EMBL" id="AP024446">
    <property type="protein sequence ID" value="BCS24592.1"/>
    <property type="molecule type" value="Genomic_DNA"/>
</dbReference>
<dbReference type="KEGG" id="apuu:APUU_41036A"/>
<gene>
    <name evidence="1" type="ORF">APUU_41036A</name>
</gene>